<dbReference type="Gene3D" id="1.10.10.10">
    <property type="entry name" value="Winged helix-like DNA-binding domain superfamily/Winged helix DNA-binding domain"/>
    <property type="match status" value="1"/>
</dbReference>
<dbReference type="InterPro" id="IPR036388">
    <property type="entry name" value="WH-like_DNA-bd_sf"/>
</dbReference>
<dbReference type="EMBL" id="JAAIUO010000005">
    <property type="protein sequence ID" value="NSK14933.1"/>
    <property type="molecule type" value="Genomic_DNA"/>
</dbReference>
<dbReference type="AlphaFoldDB" id="A0A850HLV6"/>
<dbReference type="GO" id="GO:0006352">
    <property type="term" value="P:DNA-templated transcription initiation"/>
    <property type="evidence" value="ECO:0007669"/>
    <property type="project" value="InterPro"/>
</dbReference>
<dbReference type="EMBL" id="JAAITX010000005">
    <property type="protein sequence ID" value="NVH58707.1"/>
    <property type="molecule type" value="Genomic_DNA"/>
</dbReference>
<evidence type="ECO:0000313" key="9">
    <source>
        <dbReference type="Proteomes" id="UP000701680"/>
    </source>
</evidence>
<comment type="caution">
    <text evidence="7">The sequence shown here is derived from an EMBL/GenBank/DDBJ whole genome shotgun (WGS) entry which is preliminary data.</text>
</comment>
<evidence type="ECO:0000256" key="1">
    <source>
        <dbReference type="ARBA" id="ARBA00010641"/>
    </source>
</evidence>
<keyword evidence="8" id="KW-1185">Reference proteome</keyword>
<name>A0A850HLV6_9FIRM</name>
<keyword evidence="3" id="KW-0731">Sigma factor</keyword>
<dbReference type="InterPro" id="IPR013324">
    <property type="entry name" value="RNA_pol_sigma_r3/r4-like"/>
</dbReference>
<dbReference type="NCBIfam" id="TIGR02937">
    <property type="entry name" value="sigma70-ECF"/>
    <property type="match status" value="1"/>
</dbReference>
<accession>A0A850HLV6</accession>
<dbReference type="SUPFAM" id="SSF88659">
    <property type="entry name" value="Sigma3 and sigma4 domains of RNA polymerase sigma factors"/>
    <property type="match status" value="1"/>
</dbReference>
<dbReference type="InterPro" id="IPR007627">
    <property type="entry name" value="RNA_pol_sigma70_r2"/>
</dbReference>
<dbReference type="InterPro" id="IPR013325">
    <property type="entry name" value="RNA_pol_sigma_r2"/>
</dbReference>
<evidence type="ECO:0000256" key="4">
    <source>
        <dbReference type="ARBA" id="ARBA00023163"/>
    </source>
</evidence>
<keyword evidence="2" id="KW-0805">Transcription regulation</keyword>
<comment type="similarity">
    <text evidence="1">Belongs to the sigma-70 factor family. ECF subfamily.</text>
</comment>
<keyword evidence="4" id="KW-0804">Transcription</keyword>
<dbReference type="InterPro" id="IPR014284">
    <property type="entry name" value="RNA_pol_sigma-70_dom"/>
</dbReference>
<evidence type="ECO:0000313" key="8">
    <source>
        <dbReference type="Proteomes" id="UP000528555"/>
    </source>
</evidence>
<gene>
    <name evidence="7" type="ORF">G5A66_08625</name>
    <name evidence="6" type="ORF">G5A75_08645</name>
</gene>
<feature type="domain" description="RNA polymerase sigma-70 region 2" evidence="5">
    <location>
        <begin position="14"/>
        <end position="80"/>
    </location>
</feature>
<reference evidence="7" key="2">
    <citation type="submission" date="2020-02" db="EMBL/GenBank/DDBJ databases">
        <authorList>
            <person name="Littmann E."/>
            <person name="Sorbara M."/>
        </authorList>
    </citation>
    <scope>NUCLEOTIDE SEQUENCE</scope>
    <source>
        <strain evidence="7">MSK.17.11</strain>
        <strain evidence="6">MSK.17.38</strain>
    </source>
</reference>
<proteinExistence type="inferred from homology"/>
<organism evidence="7 8">
    <name type="scientific">Dorea phocaeensis</name>
    <dbReference type="NCBI Taxonomy" id="2040291"/>
    <lineage>
        <taxon>Bacteria</taxon>
        <taxon>Bacillati</taxon>
        <taxon>Bacillota</taxon>
        <taxon>Clostridia</taxon>
        <taxon>Lachnospirales</taxon>
        <taxon>Lachnospiraceae</taxon>
        <taxon>Dorea</taxon>
    </lineage>
</organism>
<dbReference type="PANTHER" id="PTHR43133">
    <property type="entry name" value="RNA POLYMERASE ECF-TYPE SIGMA FACTO"/>
    <property type="match status" value="1"/>
</dbReference>
<dbReference type="Gene3D" id="1.10.1740.10">
    <property type="match status" value="1"/>
</dbReference>
<dbReference type="Proteomes" id="UP000528555">
    <property type="component" value="Unassembled WGS sequence"/>
</dbReference>
<dbReference type="PANTHER" id="PTHR43133:SF46">
    <property type="entry name" value="RNA POLYMERASE SIGMA-70 FACTOR ECF SUBFAMILY"/>
    <property type="match status" value="1"/>
</dbReference>
<dbReference type="InterPro" id="IPR039425">
    <property type="entry name" value="RNA_pol_sigma-70-like"/>
</dbReference>
<protein>
    <submittedName>
        <fullName evidence="7">Sigma-70 family RNA polymerase sigma factor</fullName>
    </submittedName>
</protein>
<dbReference type="GO" id="GO:0016987">
    <property type="term" value="F:sigma factor activity"/>
    <property type="evidence" value="ECO:0007669"/>
    <property type="project" value="UniProtKB-KW"/>
</dbReference>
<evidence type="ECO:0000313" key="7">
    <source>
        <dbReference type="EMBL" id="NVH58707.1"/>
    </source>
</evidence>
<dbReference type="Pfam" id="PF04542">
    <property type="entry name" value="Sigma70_r2"/>
    <property type="match status" value="1"/>
</dbReference>
<evidence type="ECO:0000256" key="2">
    <source>
        <dbReference type="ARBA" id="ARBA00023015"/>
    </source>
</evidence>
<dbReference type="Proteomes" id="UP000701680">
    <property type="component" value="Unassembled WGS sequence"/>
</dbReference>
<evidence type="ECO:0000256" key="3">
    <source>
        <dbReference type="ARBA" id="ARBA00023082"/>
    </source>
</evidence>
<evidence type="ECO:0000313" key="6">
    <source>
        <dbReference type="EMBL" id="NSK14933.1"/>
    </source>
</evidence>
<sequence length="186" mass="22017">MRVEGTGRSAFASIYEKYFKLTYKTALRYSGNHHAAEELTQSVFLKLYVHMEHAKVDAVKPWLLLTVKYMALNQGRDRAREYLTEDMESSADLFEEAEEQDPQEMFLKKMHERQFGKLVDDIFAALYRKNPRWYEAVTITYVLGKPQKEVAEAMGITLEVLHSMLYRAKNWIRKNYREEYDRLIDA</sequence>
<evidence type="ECO:0000259" key="5">
    <source>
        <dbReference type="Pfam" id="PF04542"/>
    </source>
</evidence>
<dbReference type="RefSeq" id="WP_173814821.1">
    <property type="nucleotide sequence ID" value="NZ_JAAITX010000005.1"/>
</dbReference>
<dbReference type="SUPFAM" id="SSF88946">
    <property type="entry name" value="Sigma2 domain of RNA polymerase sigma factors"/>
    <property type="match status" value="1"/>
</dbReference>
<reference evidence="8 9" key="1">
    <citation type="journal article" date="2020" name="Cell Host Microbe">
        <title>Functional and Genomic Variation between Human-Derived Isolates of Lachnospiraceae Reveals Inter- and Intra-Species Diversity.</title>
        <authorList>
            <person name="Sorbara M.T."/>
            <person name="Littmann E.R."/>
            <person name="Fontana E."/>
            <person name="Moody T.U."/>
            <person name="Kohout C.E."/>
            <person name="Gjonbalaj M."/>
            <person name="Eaton V."/>
            <person name="Seok R."/>
            <person name="Leiner I.M."/>
            <person name="Pamer E.G."/>
        </authorList>
    </citation>
    <scope>NUCLEOTIDE SEQUENCE [LARGE SCALE GENOMIC DNA]</scope>
    <source>
        <strain evidence="7 8">MSK.17.11</strain>
        <strain evidence="6 9">MSK.17.38</strain>
    </source>
</reference>